<evidence type="ECO:0000259" key="1">
    <source>
        <dbReference type="Pfam" id="PF22481"/>
    </source>
</evidence>
<accession>A0ABW4RIM8</accession>
<dbReference type="Pfam" id="PF22481">
    <property type="entry name" value="DUF6985"/>
    <property type="match status" value="1"/>
</dbReference>
<organism evidence="2 3">
    <name type="scientific">Paenibacillus wenxiniae</name>
    <dbReference type="NCBI Taxonomy" id="1636843"/>
    <lineage>
        <taxon>Bacteria</taxon>
        <taxon>Bacillati</taxon>
        <taxon>Bacillota</taxon>
        <taxon>Bacilli</taxon>
        <taxon>Bacillales</taxon>
        <taxon>Paenibacillaceae</taxon>
        <taxon>Paenibacillus</taxon>
    </lineage>
</organism>
<gene>
    <name evidence="2" type="ORF">ACFSC9_11040</name>
</gene>
<dbReference type="Proteomes" id="UP001597233">
    <property type="component" value="Unassembled WGS sequence"/>
</dbReference>
<feature type="domain" description="DUF6985" evidence="1">
    <location>
        <begin position="9"/>
        <end position="147"/>
    </location>
</feature>
<proteinExistence type="predicted"/>
<dbReference type="InterPro" id="IPR054254">
    <property type="entry name" value="DUF6985"/>
</dbReference>
<comment type="caution">
    <text evidence="2">The sequence shown here is derived from an EMBL/GenBank/DDBJ whole genome shotgun (WGS) entry which is preliminary data.</text>
</comment>
<evidence type="ECO:0000313" key="2">
    <source>
        <dbReference type="EMBL" id="MFD1886060.1"/>
    </source>
</evidence>
<dbReference type="EMBL" id="JBHUEH010000014">
    <property type="protein sequence ID" value="MFD1886060.1"/>
    <property type="molecule type" value="Genomic_DNA"/>
</dbReference>
<protein>
    <submittedName>
        <fullName evidence="2">DUF6985 domain-containing protein</fullName>
    </submittedName>
</protein>
<keyword evidence="3" id="KW-1185">Reference proteome</keyword>
<evidence type="ECO:0000313" key="3">
    <source>
        <dbReference type="Proteomes" id="UP001597233"/>
    </source>
</evidence>
<dbReference type="RefSeq" id="WP_347324977.1">
    <property type="nucleotide sequence ID" value="NZ_JBCGUH010000004.1"/>
</dbReference>
<reference evidence="3" key="1">
    <citation type="journal article" date="2019" name="Int. J. Syst. Evol. Microbiol.">
        <title>The Global Catalogue of Microorganisms (GCM) 10K type strain sequencing project: providing services to taxonomists for standard genome sequencing and annotation.</title>
        <authorList>
            <consortium name="The Broad Institute Genomics Platform"/>
            <consortium name="The Broad Institute Genome Sequencing Center for Infectious Disease"/>
            <person name="Wu L."/>
            <person name="Ma J."/>
        </authorList>
    </citation>
    <scope>NUCLEOTIDE SEQUENCE [LARGE SCALE GENOMIC DNA]</scope>
    <source>
        <strain evidence="3">CCUG 54950</strain>
    </source>
</reference>
<name>A0ABW4RIM8_9BACL</name>
<sequence>MSSSLLRDITEEEGYRSAVFDSTLFQQPIAVSWNEAEVPLAYAERCAQAFNAFSPALLQQLYQYSYDYCIDCCEWVGETPPAIEQPEDILHYISPLSMQIPAFPAPYDAETADTIVHLHMDCEWEFEHGMGWLIRGNDILYVSSCDGLPEWKDTAYYRNLEGNVAYGNKLCN</sequence>